<dbReference type="Pfam" id="PF07433">
    <property type="entry name" value="DUF1513"/>
    <property type="match status" value="1"/>
</dbReference>
<name>A0A4Q0YYQ0_9GAMM</name>
<dbReference type="AlphaFoldDB" id="A0A4Q0YYQ0"/>
<evidence type="ECO:0000313" key="2">
    <source>
        <dbReference type="Proteomes" id="UP000290287"/>
    </source>
</evidence>
<dbReference type="RefSeq" id="WP_129121173.1">
    <property type="nucleotide sequence ID" value="NZ_PEIB01000003.1"/>
</dbReference>
<dbReference type="EMBL" id="PEIB01000003">
    <property type="protein sequence ID" value="RXJ74211.1"/>
    <property type="molecule type" value="Genomic_DNA"/>
</dbReference>
<dbReference type="Gene3D" id="2.130.10.10">
    <property type="entry name" value="YVTN repeat-like/Quinoprotein amine dehydrogenase"/>
    <property type="match status" value="1"/>
</dbReference>
<dbReference type="SUPFAM" id="SSF50969">
    <property type="entry name" value="YVTN repeat-like/Quinoprotein amine dehydrogenase"/>
    <property type="match status" value="1"/>
</dbReference>
<gene>
    <name evidence="1" type="ORF">CS022_03830</name>
</gene>
<reference evidence="1 2" key="1">
    <citation type="submission" date="2017-10" db="EMBL/GenBank/DDBJ databases">
        <title>Nyctiphanis sp. nov., isolated from the stomach of the euphausiid Nyctiphanes simplex (Hansen, 1911) in the Gulf of California.</title>
        <authorList>
            <person name="Gomez-Gil B."/>
            <person name="Aguilar-Mendez M."/>
            <person name="Lopez-Cortes A."/>
            <person name="Gomez-Gutierrez J."/>
            <person name="Roque A."/>
            <person name="Lang E."/>
            <person name="Gonzalez-Castillo A."/>
        </authorList>
    </citation>
    <scope>NUCLEOTIDE SEQUENCE [LARGE SCALE GENOMIC DNA]</scope>
    <source>
        <strain evidence="1 2">CAIM 600</strain>
    </source>
</reference>
<accession>A0A4Q0YYQ0</accession>
<dbReference type="Proteomes" id="UP000290287">
    <property type="component" value="Unassembled WGS sequence"/>
</dbReference>
<protein>
    <recommendedName>
        <fullName evidence="3">DUF1513 domain-containing protein</fullName>
    </recommendedName>
</protein>
<dbReference type="InterPro" id="IPR015943">
    <property type="entry name" value="WD40/YVTN_repeat-like_dom_sf"/>
</dbReference>
<keyword evidence="2" id="KW-1185">Reference proteome</keyword>
<sequence length="366" mass="39856">MQQVNLTRRQLIKSSLATIVIGSGATVLSGCQSTSGSRLLYLGSARTPAGSYCVSAAGEDGKQRFSVPLPARGHGIAIDRLGDMAFVFARRPGEYIQPFNWQTGQTAPLYRAPEDRYFYGHGVVSADGLLYVTEGEVKTSRGIIGVYTVSSIGELHKLKEFTDFGIGPHEVVLVDEDTLGIGVGGVHTKGREPQNIESMKPELVLINRHTGRIVERHRLDDHKLSIRHLAVGPNGEVLTGQQYRGDSSQSVPLVAIYHPENGYHSLKAEPEQWARFNHYIASIACTEKYIYATSPRGNCFGIWSLETGELITLKPLIDASGAVIVEDSVALSSGSGKVVSIDSDNTTFYKASDVLWDNHWSAVNLI</sequence>
<comment type="caution">
    <text evidence="1">The sequence shown here is derived from an EMBL/GenBank/DDBJ whole genome shotgun (WGS) entry which is preliminary data.</text>
</comment>
<evidence type="ECO:0008006" key="3">
    <source>
        <dbReference type="Google" id="ProtNLM"/>
    </source>
</evidence>
<proteinExistence type="predicted"/>
<dbReference type="InterPro" id="IPR008311">
    <property type="entry name" value="UCP028101"/>
</dbReference>
<dbReference type="PIRSF" id="PIRSF028101">
    <property type="entry name" value="UCP028101"/>
    <property type="match status" value="1"/>
</dbReference>
<evidence type="ECO:0000313" key="1">
    <source>
        <dbReference type="EMBL" id="RXJ74211.1"/>
    </source>
</evidence>
<dbReference type="InterPro" id="IPR011044">
    <property type="entry name" value="Quino_amine_DH_bsu"/>
</dbReference>
<dbReference type="OrthoDB" id="5624218at2"/>
<organism evidence="1 2">
    <name type="scientific">Veronia nyctiphanis</name>
    <dbReference type="NCBI Taxonomy" id="1278244"/>
    <lineage>
        <taxon>Bacteria</taxon>
        <taxon>Pseudomonadati</taxon>
        <taxon>Pseudomonadota</taxon>
        <taxon>Gammaproteobacteria</taxon>
        <taxon>Vibrionales</taxon>
        <taxon>Vibrionaceae</taxon>
        <taxon>Veronia</taxon>
    </lineage>
</organism>